<comment type="caution">
    <text evidence="4">The sequence shown here is derived from an EMBL/GenBank/DDBJ whole genome shotgun (WGS) entry which is preliminary data.</text>
</comment>
<proteinExistence type="predicted"/>
<evidence type="ECO:0000256" key="2">
    <source>
        <dbReference type="PROSITE-ProRule" id="PRU00169"/>
    </source>
</evidence>
<evidence type="ECO:0000256" key="1">
    <source>
        <dbReference type="ARBA" id="ARBA00022553"/>
    </source>
</evidence>
<sequence length="131" mass="14735">MSDEQQSSENKKTKVLVVEDDVFMADLMMQELSNAGFEPVVARTGKEGFEKFVETKPDITLMDLLLPDQKGFDVVRQIRRQPNGVKAKIIILSNLSDETDTEEGKRLAVVDYLVKANTSLPEIVEHIKKAL</sequence>
<gene>
    <name evidence="4" type="ORF">A3C07_01395</name>
</gene>
<protein>
    <recommendedName>
        <fullName evidence="3">Response regulatory domain-containing protein</fullName>
    </recommendedName>
</protein>
<dbReference type="GO" id="GO:0000160">
    <property type="term" value="P:phosphorelay signal transduction system"/>
    <property type="evidence" value="ECO:0007669"/>
    <property type="project" value="InterPro"/>
</dbReference>
<evidence type="ECO:0000313" key="5">
    <source>
        <dbReference type="Proteomes" id="UP000179023"/>
    </source>
</evidence>
<dbReference type="InterPro" id="IPR011006">
    <property type="entry name" value="CheY-like_superfamily"/>
</dbReference>
<dbReference type="InterPro" id="IPR001789">
    <property type="entry name" value="Sig_transdc_resp-reg_receiver"/>
</dbReference>
<feature type="domain" description="Response regulatory" evidence="3">
    <location>
        <begin position="14"/>
        <end position="131"/>
    </location>
</feature>
<evidence type="ECO:0000313" key="4">
    <source>
        <dbReference type="EMBL" id="OHA00491.1"/>
    </source>
</evidence>
<dbReference type="Proteomes" id="UP000179023">
    <property type="component" value="Unassembled WGS sequence"/>
</dbReference>
<dbReference type="PANTHER" id="PTHR44591:SF3">
    <property type="entry name" value="RESPONSE REGULATORY DOMAIN-CONTAINING PROTEIN"/>
    <property type="match status" value="1"/>
</dbReference>
<name>A0A1G2KPR2_9BACT</name>
<dbReference type="SUPFAM" id="SSF52172">
    <property type="entry name" value="CheY-like"/>
    <property type="match status" value="1"/>
</dbReference>
<dbReference type="PROSITE" id="PS50110">
    <property type="entry name" value="RESPONSE_REGULATORY"/>
    <property type="match status" value="1"/>
</dbReference>
<dbReference type="Gene3D" id="3.40.50.2300">
    <property type="match status" value="1"/>
</dbReference>
<dbReference type="Pfam" id="PF00072">
    <property type="entry name" value="Response_reg"/>
    <property type="match status" value="1"/>
</dbReference>
<accession>A0A1G2KPR2</accession>
<reference evidence="4 5" key="1">
    <citation type="journal article" date="2016" name="Nat. Commun.">
        <title>Thousands of microbial genomes shed light on interconnected biogeochemical processes in an aquifer system.</title>
        <authorList>
            <person name="Anantharaman K."/>
            <person name="Brown C.T."/>
            <person name="Hug L.A."/>
            <person name="Sharon I."/>
            <person name="Castelle C.J."/>
            <person name="Probst A.J."/>
            <person name="Thomas B.C."/>
            <person name="Singh A."/>
            <person name="Wilkins M.J."/>
            <person name="Karaoz U."/>
            <person name="Brodie E.L."/>
            <person name="Williams K.H."/>
            <person name="Hubbard S.S."/>
            <person name="Banfield J.F."/>
        </authorList>
    </citation>
    <scope>NUCLEOTIDE SEQUENCE [LARGE SCALE GENOMIC DNA]</scope>
</reference>
<dbReference type="AlphaFoldDB" id="A0A1G2KPR2"/>
<feature type="modified residue" description="4-aspartylphosphate" evidence="2">
    <location>
        <position position="63"/>
    </location>
</feature>
<dbReference type="SMART" id="SM00448">
    <property type="entry name" value="REC"/>
    <property type="match status" value="1"/>
</dbReference>
<dbReference type="InterPro" id="IPR050595">
    <property type="entry name" value="Bact_response_regulator"/>
</dbReference>
<dbReference type="PANTHER" id="PTHR44591">
    <property type="entry name" value="STRESS RESPONSE REGULATOR PROTEIN 1"/>
    <property type="match status" value="1"/>
</dbReference>
<dbReference type="STRING" id="1802270.A3C07_01395"/>
<organism evidence="4 5">
    <name type="scientific">Candidatus Sungbacteria bacterium RIFCSPHIGHO2_02_FULL_47_11</name>
    <dbReference type="NCBI Taxonomy" id="1802270"/>
    <lineage>
        <taxon>Bacteria</taxon>
        <taxon>Candidatus Sungiibacteriota</taxon>
    </lineage>
</organism>
<dbReference type="EMBL" id="MHQI01000013">
    <property type="protein sequence ID" value="OHA00491.1"/>
    <property type="molecule type" value="Genomic_DNA"/>
</dbReference>
<keyword evidence="1 2" id="KW-0597">Phosphoprotein</keyword>
<dbReference type="CDD" id="cd17574">
    <property type="entry name" value="REC_OmpR"/>
    <property type="match status" value="1"/>
</dbReference>
<evidence type="ECO:0000259" key="3">
    <source>
        <dbReference type="PROSITE" id="PS50110"/>
    </source>
</evidence>